<evidence type="ECO:0000256" key="13">
    <source>
        <dbReference type="ARBA" id="ARBA00033313"/>
    </source>
</evidence>
<dbReference type="KEGG" id="bbel:109461992"/>
<feature type="region of interest" description="Disordered" evidence="15">
    <location>
        <begin position="337"/>
        <end position="395"/>
    </location>
</feature>
<dbReference type="InterPro" id="IPR032860">
    <property type="entry name" value="ALKBH5"/>
</dbReference>
<keyword evidence="6" id="KW-0479">Metal-binding</keyword>
<dbReference type="RefSeq" id="XP_019614035.1">
    <property type="nucleotide sequence ID" value="XM_019758476.1"/>
</dbReference>
<evidence type="ECO:0000256" key="11">
    <source>
        <dbReference type="ARBA" id="ARBA00023242"/>
    </source>
</evidence>
<dbReference type="PANTHER" id="PTHR32074">
    <property type="entry name" value="RNA DEMETHYLASE ALKBH5"/>
    <property type="match status" value="1"/>
</dbReference>
<reference evidence="17" key="1">
    <citation type="submission" date="2025-08" db="UniProtKB">
        <authorList>
            <consortium name="RefSeq"/>
        </authorList>
    </citation>
    <scope>IDENTIFICATION</scope>
    <source>
        <tissue evidence="17">Gonad</tissue>
    </source>
</reference>
<dbReference type="GO" id="GO:0016607">
    <property type="term" value="C:nuclear speck"/>
    <property type="evidence" value="ECO:0007669"/>
    <property type="project" value="UniProtKB-SubCell"/>
</dbReference>
<sequence length="395" mass="45562">MAEGITDLREKLQNRDRLPQRLTMQGSRKRRRSADDLEFQQDRHEPGISDRSARQKDFNSPPKDRQEELRRIHQGIRQRILFSHEECEKIEDKIEEIIRRADRGCYKEHTVDRAPLRVKYFFGEGYTYGSQLERKGPGMERLYSKGDVDDIPDWIFKMVVSRLVEAKIIPEGFVNSAVINCYLPGGCIVSHIDPPHIFARPIVSVSFFSDSALCFGCKFSFKPIRVSKPVLCLPVARGCCTVLSDYAADEITHCVRPQDIKHRRAVIILRRVRDDAPRLGPNTEVQMVHVNHDRGEENNRDSTDHRRSTFHSDSSSRHGSFHSMNRIVIKGPKLDVDHVSPRERQQPAAERQQPAAERQQPAAERQQPAAERQVVSHLSSSASRRRVKLYRPKHL</sequence>
<evidence type="ECO:0000313" key="16">
    <source>
        <dbReference type="Proteomes" id="UP000515135"/>
    </source>
</evidence>
<comment type="similarity">
    <text evidence="3">Belongs to the alkB family.</text>
</comment>
<evidence type="ECO:0000313" key="17">
    <source>
        <dbReference type="RefSeq" id="XP_019614035.1"/>
    </source>
</evidence>
<evidence type="ECO:0000256" key="6">
    <source>
        <dbReference type="ARBA" id="ARBA00022723"/>
    </source>
</evidence>
<keyword evidence="11" id="KW-0539">Nucleus</keyword>
<evidence type="ECO:0000256" key="5">
    <source>
        <dbReference type="ARBA" id="ARBA00018485"/>
    </source>
</evidence>
<keyword evidence="10" id="KW-1015">Disulfide bond</keyword>
<evidence type="ECO:0000256" key="7">
    <source>
        <dbReference type="ARBA" id="ARBA00022964"/>
    </source>
</evidence>
<keyword evidence="8" id="KW-0560">Oxidoreductase</keyword>
<protein>
    <recommendedName>
        <fullName evidence="5">RNA demethylase ALKBH5</fullName>
        <ecNumber evidence="4">1.14.11.53</ecNumber>
    </recommendedName>
    <alternativeName>
        <fullName evidence="12">Alkylated DNA repair protein alkB homolog 5</fullName>
    </alternativeName>
    <alternativeName>
        <fullName evidence="13">Alpha-ketoglutarate-dependent dioxygenase alkB homolog 5</fullName>
    </alternativeName>
</protein>
<accession>A0A6P4XC07</accession>
<feature type="compositionally biased region" description="Basic and acidic residues" evidence="15">
    <location>
        <begin position="290"/>
        <end position="307"/>
    </location>
</feature>
<dbReference type="GO" id="GO:0046872">
    <property type="term" value="F:metal ion binding"/>
    <property type="evidence" value="ECO:0007669"/>
    <property type="project" value="UniProtKB-KW"/>
</dbReference>
<evidence type="ECO:0000256" key="2">
    <source>
        <dbReference type="ARBA" id="ARBA00004324"/>
    </source>
</evidence>
<dbReference type="OrthoDB" id="271595at2759"/>
<dbReference type="FunFam" id="2.60.120.590:FF:000002">
    <property type="entry name" value="RNA demethylase ALKBH5"/>
    <property type="match status" value="1"/>
</dbReference>
<evidence type="ECO:0000256" key="12">
    <source>
        <dbReference type="ARBA" id="ARBA00030726"/>
    </source>
</evidence>
<dbReference type="GeneID" id="109461992"/>
<feature type="compositionally biased region" description="Basic and acidic residues" evidence="15">
    <location>
        <begin position="1"/>
        <end position="19"/>
    </location>
</feature>
<comment type="cofactor">
    <cofactor evidence="1">
        <name>Fe(2+)</name>
        <dbReference type="ChEBI" id="CHEBI:29033"/>
    </cofactor>
</comment>
<evidence type="ECO:0000256" key="1">
    <source>
        <dbReference type="ARBA" id="ARBA00001954"/>
    </source>
</evidence>
<evidence type="ECO:0000256" key="10">
    <source>
        <dbReference type="ARBA" id="ARBA00023157"/>
    </source>
</evidence>
<gene>
    <name evidence="17" type="primary">LOC109461992</name>
</gene>
<organism evidence="16 17">
    <name type="scientific">Branchiostoma belcheri</name>
    <name type="common">Amphioxus</name>
    <dbReference type="NCBI Taxonomy" id="7741"/>
    <lineage>
        <taxon>Eukaryota</taxon>
        <taxon>Metazoa</taxon>
        <taxon>Chordata</taxon>
        <taxon>Cephalochordata</taxon>
        <taxon>Leptocardii</taxon>
        <taxon>Amphioxiformes</taxon>
        <taxon>Branchiostomatidae</taxon>
        <taxon>Branchiostoma</taxon>
    </lineage>
</organism>
<dbReference type="Gene3D" id="2.60.120.590">
    <property type="entry name" value="Alpha-ketoglutarate-dependent dioxygenase AlkB-like"/>
    <property type="match status" value="1"/>
</dbReference>
<comment type="subcellular location">
    <subcellularLocation>
        <location evidence="2">Nucleus speckle</location>
    </subcellularLocation>
</comment>
<dbReference type="GO" id="GO:1990931">
    <property type="term" value="F:mRNA N6-methyladenosine dioxygenase activity"/>
    <property type="evidence" value="ECO:0007669"/>
    <property type="project" value="UniProtKB-EC"/>
</dbReference>
<dbReference type="SUPFAM" id="SSF51197">
    <property type="entry name" value="Clavaminate synthase-like"/>
    <property type="match status" value="1"/>
</dbReference>
<keyword evidence="16" id="KW-1185">Reference proteome</keyword>
<feature type="region of interest" description="Disordered" evidence="15">
    <location>
        <begin position="278"/>
        <end position="324"/>
    </location>
</feature>
<dbReference type="Proteomes" id="UP000515135">
    <property type="component" value="Unplaced"/>
</dbReference>
<feature type="compositionally biased region" description="Low complexity" evidence="15">
    <location>
        <begin position="346"/>
        <end position="373"/>
    </location>
</feature>
<dbReference type="EC" id="1.14.11.53" evidence="4"/>
<dbReference type="GO" id="GO:0006406">
    <property type="term" value="P:mRNA export from nucleus"/>
    <property type="evidence" value="ECO:0007669"/>
    <property type="project" value="TreeGrafter"/>
</dbReference>
<evidence type="ECO:0000256" key="4">
    <source>
        <dbReference type="ARBA" id="ARBA00012931"/>
    </source>
</evidence>
<keyword evidence="9" id="KW-0408">Iron</keyword>
<dbReference type="GO" id="GO:0006397">
    <property type="term" value="P:mRNA processing"/>
    <property type="evidence" value="ECO:0007669"/>
    <property type="project" value="InterPro"/>
</dbReference>
<name>A0A6P4XC07_BRABE</name>
<evidence type="ECO:0000256" key="15">
    <source>
        <dbReference type="SAM" id="MobiDB-lite"/>
    </source>
</evidence>
<proteinExistence type="inferred from homology"/>
<dbReference type="InterPro" id="IPR037151">
    <property type="entry name" value="AlkB-like_sf"/>
</dbReference>
<comment type="catalytic activity">
    <reaction evidence="14">
        <text>an N(6)-methyladenosine in mRNA + 2-oxoglutarate + O2 = an adenosine in mRNA + formaldehyde + succinate + CO2</text>
        <dbReference type="Rhea" id="RHEA:49520"/>
        <dbReference type="Rhea" id="RHEA-COMP:12414"/>
        <dbReference type="Rhea" id="RHEA-COMP:12417"/>
        <dbReference type="ChEBI" id="CHEBI:15379"/>
        <dbReference type="ChEBI" id="CHEBI:16526"/>
        <dbReference type="ChEBI" id="CHEBI:16810"/>
        <dbReference type="ChEBI" id="CHEBI:16842"/>
        <dbReference type="ChEBI" id="CHEBI:30031"/>
        <dbReference type="ChEBI" id="CHEBI:74411"/>
        <dbReference type="ChEBI" id="CHEBI:74449"/>
        <dbReference type="EC" id="1.14.11.53"/>
    </reaction>
    <physiologicalReaction direction="left-to-right" evidence="14">
        <dbReference type="Rhea" id="RHEA:49521"/>
    </physiologicalReaction>
</comment>
<dbReference type="AlphaFoldDB" id="A0A6P4XC07"/>
<evidence type="ECO:0000256" key="14">
    <source>
        <dbReference type="ARBA" id="ARBA00047565"/>
    </source>
</evidence>
<feature type="compositionally biased region" description="Basic and acidic residues" evidence="15">
    <location>
        <begin position="40"/>
        <end position="68"/>
    </location>
</feature>
<evidence type="ECO:0000256" key="9">
    <source>
        <dbReference type="ARBA" id="ARBA00023004"/>
    </source>
</evidence>
<dbReference type="PANTHER" id="PTHR32074:SF2">
    <property type="entry name" value="RNA DEMETHYLASE ALKBH5"/>
    <property type="match status" value="1"/>
</dbReference>
<feature type="compositionally biased region" description="Basic residues" evidence="15">
    <location>
        <begin position="383"/>
        <end position="395"/>
    </location>
</feature>
<keyword evidence="7" id="KW-0223">Dioxygenase</keyword>
<feature type="compositionally biased region" description="Low complexity" evidence="15">
    <location>
        <begin position="311"/>
        <end position="323"/>
    </location>
</feature>
<feature type="region of interest" description="Disordered" evidence="15">
    <location>
        <begin position="1"/>
        <end position="68"/>
    </location>
</feature>
<evidence type="ECO:0000256" key="3">
    <source>
        <dbReference type="ARBA" id="ARBA00007879"/>
    </source>
</evidence>
<evidence type="ECO:0000256" key="8">
    <source>
        <dbReference type="ARBA" id="ARBA00023002"/>
    </source>
</evidence>